<dbReference type="AlphaFoldDB" id="A0A7W0C6A8"/>
<sequence>MKTFLFIAIFIGVWVALQVWILPKMGVST</sequence>
<protein>
    <submittedName>
        <fullName evidence="2">Uncharacterized protein</fullName>
    </submittedName>
</protein>
<keyword evidence="1" id="KW-1133">Transmembrane helix</keyword>
<gene>
    <name evidence="2" type="ORF">HNR65_000219</name>
</gene>
<comment type="caution">
    <text evidence="2">The sequence shown here is derived from an EMBL/GenBank/DDBJ whole genome shotgun (WGS) entry which is preliminary data.</text>
</comment>
<evidence type="ECO:0000313" key="2">
    <source>
        <dbReference type="EMBL" id="MBA2879912.1"/>
    </source>
</evidence>
<proteinExistence type="predicted"/>
<name>A0A7W0C6A8_9BACT</name>
<keyword evidence="1" id="KW-0472">Membrane</keyword>
<reference evidence="2 3" key="1">
    <citation type="submission" date="2020-07" db="EMBL/GenBank/DDBJ databases">
        <title>Genomic Encyclopedia of Type Strains, Phase IV (KMG-IV): sequencing the most valuable type-strain genomes for metagenomic binning, comparative biology and taxonomic classification.</title>
        <authorList>
            <person name="Goeker M."/>
        </authorList>
    </citation>
    <scope>NUCLEOTIDE SEQUENCE [LARGE SCALE GENOMIC DNA]</scope>
    <source>
        <strain evidence="2 3">DSM 17721</strain>
    </source>
</reference>
<dbReference type="EMBL" id="JACDUS010000001">
    <property type="protein sequence ID" value="MBA2879912.1"/>
    <property type="molecule type" value="Genomic_DNA"/>
</dbReference>
<evidence type="ECO:0000256" key="1">
    <source>
        <dbReference type="SAM" id="Phobius"/>
    </source>
</evidence>
<keyword evidence="1" id="KW-0812">Transmembrane</keyword>
<organism evidence="2 3">
    <name type="scientific">Desulfosalsimonas propionicica</name>
    <dbReference type="NCBI Taxonomy" id="332175"/>
    <lineage>
        <taxon>Bacteria</taxon>
        <taxon>Pseudomonadati</taxon>
        <taxon>Thermodesulfobacteriota</taxon>
        <taxon>Desulfobacteria</taxon>
        <taxon>Desulfobacterales</taxon>
        <taxon>Desulfosalsimonadaceae</taxon>
        <taxon>Desulfosalsimonas</taxon>
    </lineage>
</organism>
<accession>A0A7W0C6A8</accession>
<keyword evidence="3" id="KW-1185">Reference proteome</keyword>
<dbReference type="Proteomes" id="UP000525298">
    <property type="component" value="Unassembled WGS sequence"/>
</dbReference>
<feature type="transmembrane region" description="Helical" evidence="1">
    <location>
        <begin position="6"/>
        <end position="23"/>
    </location>
</feature>
<evidence type="ECO:0000313" key="3">
    <source>
        <dbReference type="Proteomes" id="UP000525298"/>
    </source>
</evidence>